<dbReference type="SUPFAM" id="SSF55781">
    <property type="entry name" value="GAF domain-like"/>
    <property type="match status" value="1"/>
</dbReference>
<feature type="transmembrane region" description="Helical" evidence="1">
    <location>
        <begin position="209"/>
        <end position="227"/>
    </location>
</feature>
<dbReference type="PROSITE" id="PS50887">
    <property type="entry name" value="GGDEF"/>
    <property type="match status" value="1"/>
</dbReference>
<evidence type="ECO:0000256" key="1">
    <source>
        <dbReference type="SAM" id="Phobius"/>
    </source>
</evidence>
<feature type="transmembrane region" description="Helical" evidence="1">
    <location>
        <begin position="65"/>
        <end position="92"/>
    </location>
</feature>
<dbReference type="InterPro" id="IPR000160">
    <property type="entry name" value="GGDEF_dom"/>
</dbReference>
<dbReference type="InterPro" id="IPR003018">
    <property type="entry name" value="GAF"/>
</dbReference>
<dbReference type="InterPro" id="IPR050469">
    <property type="entry name" value="Diguanylate_Cyclase"/>
</dbReference>
<dbReference type="InterPro" id="IPR029787">
    <property type="entry name" value="Nucleotide_cyclase"/>
</dbReference>
<dbReference type="EMBL" id="JAFBEV010000005">
    <property type="protein sequence ID" value="MBM7657453.1"/>
    <property type="molecule type" value="Genomic_DNA"/>
</dbReference>
<dbReference type="SMART" id="SM00267">
    <property type="entry name" value="GGDEF"/>
    <property type="match status" value="1"/>
</dbReference>
<evidence type="ECO:0000259" key="2">
    <source>
        <dbReference type="PROSITE" id="PS50887"/>
    </source>
</evidence>
<feature type="transmembrane region" description="Helical" evidence="1">
    <location>
        <begin position="104"/>
        <end position="125"/>
    </location>
</feature>
<evidence type="ECO:0000313" key="4">
    <source>
        <dbReference type="Proteomes" id="UP000823201"/>
    </source>
</evidence>
<keyword evidence="1" id="KW-0472">Membrane</keyword>
<dbReference type="CDD" id="cd01949">
    <property type="entry name" value="GGDEF"/>
    <property type="match status" value="1"/>
</dbReference>
<keyword evidence="4" id="KW-1185">Reference proteome</keyword>
<dbReference type="Gene3D" id="3.30.450.40">
    <property type="match status" value="1"/>
</dbReference>
<dbReference type="Proteomes" id="UP000823201">
    <property type="component" value="Unassembled WGS sequence"/>
</dbReference>
<dbReference type="InterPro" id="IPR029016">
    <property type="entry name" value="GAF-like_dom_sf"/>
</dbReference>
<dbReference type="Gene3D" id="3.30.70.270">
    <property type="match status" value="1"/>
</dbReference>
<feature type="transmembrane region" description="Helical" evidence="1">
    <location>
        <begin position="32"/>
        <end position="53"/>
    </location>
</feature>
<gene>
    <name evidence="3" type="ORF">JOC27_000896</name>
</gene>
<organism evidence="3 4">
    <name type="scientific">Sporolactobacillus spathodeae</name>
    <dbReference type="NCBI Taxonomy" id="1465502"/>
    <lineage>
        <taxon>Bacteria</taxon>
        <taxon>Bacillati</taxon>
        <taxon>Bacillota</taxon>
        <taxon>Bacilli</taxon>
        <taxon>Bacillales</taxon>
        <taxon>Sporolactobacillaceae</taxon>
        <taxon>Sporolactobacillus</taxon>
    </lineage>
</organism>
<keyword evidence="1" id="KW-0812">Transmembrane</keyword>
<protein>
    <submittedName>
        <fullName evidence="3">Diguanylate cyclase (GGDEF)-like protein</fullName>
    </submittedName>
</protein>
<feature type="transmembrane region" description="Helical" evidence="1">
    <location>
        <begin position="137"/>
        <end position="162"/>
    </location>
</feature>
<dbReference type="InterPro" id="IPR043128">
    <property type="entry name" value="Rev_trsase/Diguanyl_cyclase"/>
</dbReference>
<dbReference type="PANTHER" id="PTHR45138">
    <property type="entry name" value="REGULATORY COMPONENTS OF SENSORY TRANSDUCTION SYSTEM"/>
    <property type="match status" value="1"/>
</dbReference>
<keyword evidence="1" id="KW-1133">Transmembrane helix</keyword>
<reference evidence="3 4" key="1">
    <citation type="submission" date="2021-01" db="EMBL/GenBank/DDBJ databases">
        <title>Genomic Encyclopedia of Type Strains, Phase IV (KMG-IV): sequencing the most valuable type-strain genomes for metagenomic binning, comparative biology and taxonomic classification.</title>
        <authorList>
            <person name="Goeker M."/>
        </authorList>
    </citation>
    <scope>NUCLEOTIDE SEQUENCE [LARGE SCALE GENOMIC DNA]</scope>
    <source>
        <strain evidence="3 4">DSM 100968</strain>
    </source>
</reference>
<dbReference type="SUPFAM" id="SSF55073">
    <property type="entry name" value="Nucleotide cyclase"/>
    <property type="match status" value="1"/>
</dbReference>
<proteinExistence type="predicted"/>
<dbReference type="PANTHER" id="PTHR45138:SF9">
    <property type="entry name" value="DIGUANYLATE CYCLASE DGCM-RELATED"/>
    <property type="match status" value="1"/>
</dbReference>
<evidence type="ECO:0000313" key="3">
    <source>
        <dbReference type="EMBL" id="MBM7657453.1"/>
    </source>
</evidence>
<feature type="domain" description="GGDEF" evidence="2">
    <location>
        <begin position="426"/>
        <end position="565"/>
    </location>
</feature>
<comment type="caution">
    <text evidence="3">The sequence shown here is derived from an EMBL/GenBank/DDBJ whole genome shotgun (WGS) entry which is preliminary data.</text>
</comment>
<accession>A0ABS2Q6P8</accession>
<name>A0ABS2Q6P8_9BACL</name>
<dbReference type="NCBIfam" id="TIGR00254">
    <property type="entry name" value="GGDEF"/>
    <property type="match status" value="1"/>
</dbReference>
<dbReference type="Pfam" id="PF13185">
    <property type="entry name" value="GAF_2"/>
    <property type="match status" value="1"/>
</dbReference>
<sequence length="565" mass="64181">MTLSRKKILWILWILITPTAFAVLYMNDPPRNMAVASLVTVAFVYLITVFFSFKVGRTDIILLQGIGLAALLIFGLFIQALLTELAITVYLFTQRLNWADSYRIPLNMLMFLGMSITEGAVYYLLGGEVHPDKLHFLLNNAVPVFGFYLASYITNEILLYVFRRWLIGSPSQLVKPFEKDSVWEIVATVMMMPMGVAFYTLYAIKGLSGMFLIAVPMVALSIIIRLFNSSQQMSEYLQRVNYLGQKLTEALSADHIIELLLKELPSMLDVDYGYIVLYDVPDQPRLICQYRKENDGIFVPYQIKADVSFDVYHSGKATIGSRKKDMYPYIKALSQNKVRSFLSVPMFYQGKVIGVLTFGTSVKSGYSKTHRIGLEIVGNFLAIALRNAHSFEITKKESEHCPLTGLYNYRYLIAVLNKRFEMSDQQTLSIIMFDIDNFKQINDQYGHQNGNDVLIGVANRLLRVVGHRGMSVRYGGEEFTIVLPNVSCHDCFALAEKIRQSIADEPFMIYLDQEHRYKSIDVTISVGTATAPQDADEPFELIRKADHAMYSGAKRMGKNRVSRYG</sequence>
<dbReference type="Pfam" id="PF00990">
    <property type="entry name" value="GGDEF"/>
    <property type="match status" value="1"/>
</dbReference>
<feature type="transmembrane region" description="Helical" evidence="1">
    <location>
        <begin position="182"/>
        <end position="202"/>
    </location>
</feature>
<dbReference type="RefSeq" id="WP_205005787.1">
    <property type="nucleotide sequence ID" value="NZ_JAFBEV010000005.1"/>
</dbReference>
<dbReference type="SMART" id="SM00065">
    <property type="entry name" value="GAF"/>
    <property type="match status" value="1"/>
</dbReference>